<comment type="caution">
    <text evidence="2">The sequence shown here is derived from an EMBL/GenBank/DDBJ whole genome shotgun (WGS) entry which is preliminary data.</text>
</comment>
<keyword evidence="3" id="KW-1185">Reference proteome</keyword>
<name>U2J7K7_9SPHI</name>
<feature type="transmembrane region" description="Helical" evidence="1">
    <location>
        <begin position="113"/>
        <end position="134"/>
    </location>
</feature>
<keyword evidence="1" id="KW-0472">Membrane</keyword>
<feature type="transmembrane region" description="Helical" evidence="1">
    <location>
        <begin position="146"/>
        <end position="169"/>
    </location>
</feature>
<evidence type="ECO:0000313" key="3">
    <source>
        <dbReference type="Proteomes" id="UP000016584"/>
    </source>
</evidence>
<dbReference type="eggNOG" id="COG2010">
    <property type="taxonomic scope" value="Bacteria"/>
</dbReference>
<dbReference type="Proteomes" id="UP000016584">
    <property type="component" value="Unassembled WGS sequence"/>
</dbReference>
<feature type="transmembrane region" description="Helical" evidence="1">
    <location>
        <begin position="352"/>
        <end position="370"/>
    </location>
</feature>
<dbReference type="AlphaFoldDB" id="U2J7K7"/>
<feature type="transmembrane region" description="Helical" evidence="1">
    <location>
        <begin position="85"/>
        <end position="107"/>
    </location>
</feature>
<feature type="transmembrane region" description="Helical" evidence="1">
    <location>
        <begin position="181"/>
        <end position="206"/>
    </location>
</feature>
<gene>
    <name evidence="2" type="ORF">M472_19320</name>
</gene>
<dbReference type="STRING" id="1346330.M472_19320"/>
<protein>
    <recommendedName>
        <fullName evidence="4">Cytochrome oxidase subunit I profile domain-containing protein</fullName>
    </recommendedName>
</protein>
<dbReference type="PATRIC" id="fig|1346330.5.peg.825"/>
<dbReference type="OrthoDB" id="2827525at2"/>
<sequence>MGGFFSSITIRQWTVLGVFNLMLVAAFGLLMRSMVIFPQTWLNQKFILHAHSHFAFSGWISHMLMVLMTMVVLRREPGECLPKRYQLLLGANMLASYGMLFCFSWQGYGRYSIVFSTLTILLSYVFVGMLWRAVGQALLSPLVRKWFRAALVFLVLSSVGTFYLAYLQATHNVDGDKQLSAVYFFLHFQYNGWFFFACMGLWHHWLASHKIEVSGGTILYRFFAWTCVPAYLLSLLWMDLPVWLYVILGMAVVCQNVSWFYWVVGMVPGVKRGKGIQPVWLRSVLLCVLLAVCLKLLLYVMALIPKFQPLTYSFRPIVIGYLHLVLLGIITLFILGFVFLNAVTRETPLTKWALISFIVGIVGNESLLLLEGLTGMQGVYIPYIPLGLAVVALLLFLSIGLLWISIFLGRKNVEGAAG</sequence>
<evidence type="ECO:0000313" key="2">
    <source>
        <dbReference type="EMBL" id="ERJ60909.1"/>
    </source>
</evidence>
<organism evidence="2 3">
    <name type="scientific">Sphingobacterium paucimobilis HER1398</name>
    <dbReference type="NCBI Taxonomy" id="1346330"/>
    <lineage>
        <taxon>Bacteria</taxon>
        <taxon>Pseudomonadati</taxon>
        <taxon>Bacteroidota</taxon>
        <taxon>Sphingobacteriia</taxon>
        <taxon>Sphingobacteriales</taxon>
        <taxon>Sphingobacteriaceae</taxon>
        <taxon>Sphingobacterium</taxon>
    </lineage>
</organism>
<accession>U2J7K7</accession>
<dbReference type="EMBL" id="ATDL01000004">
    <property type="protein sequence ID" value="ERJ60909.1"/>
    <property type="molecule type" value="Genomic_DNA"/>
</dbReference>
<feature type="transmembrane region" description="Helical" evidence="1">
    <location>
        <begin position="243"/>
        <end position="267"/>
    </location>
</feature>
<feature type="transmembrane region" description="Helical" evidence="1">
    <location>
        <begin position="382"/>
        <end position="404"/>
    </location>
</feature>
<evidence type="ECO:0008006" key="4">
    <source>
        <dbReference type="Google" id="ProtNLM"/>
    </source>
</evidence>
<feature type="transmembrane region" description="Helical" evidence="1">
    <location>
        <begin position="279"/>
        <end position="304"/>
    </location>
</feature>
<feature type="transmembrane region" description="Helical" evidence="1">
    <location>
        <begin position="316"/>
        <end position="340"/>
    </location>
</feature>
<keyword evidence="1" id="KW-0812">Transmembrane</keyword>
<dbReference type="RefSeq" id="WP_021069006.1">
    <property type="nucleotide sequence ID" value="NZ_ATDL01000004.1"/>
</dbReference>
<reference evidence="2 3" key="1">
    <citation type="journal article" date="2013" name="Genome Announc.">
        <title>The Draft Genome Sequence of Sphingomonas paucimobilis Strain HER1398 (Proteobacteria), Host to the Giant PAU Phage, Indicates That It Is a Member of the Genus Sphingobacterium (Bacteroidetes).</title>
        <authorList>
            <person name="White R.A.III."/>
            <person name="Suttle C.A."/>
        </authorList>
    </citation>
    <scope>NUCLEOTIDE SEQUENCE [LARGE SCALE GENOMIC DNA]</scope>
    <source>
        <strain evidence="2 3">HER1398</strain>
    </source>
</reference>
<proteinExistence type="predicted"/>
<feature type="transmembrane region" description="Helical" evidence="1">
    <location>
        <begin position="12"/>
        <end position="34"/>
    </location>
</feature>
<feature type="transmembrane region" description="Helical" evidence="1">
    <location>
        <begin position="54"/>
        <end position="73"/>
    </location>
</feature>
<evidence type="ECO:0000256" key="1">
    <source>
        <dbReference type="SAM" id="Phobius"/>
    </source>
</evidence>
<feature type="transmembrane region" description="Helical" evidence="1">
    <location>
        <begin position="218"/>
        <end position="237"/>
    </location>
</feature>
<keyword evidence="1" id="KW-1133">Transmembrane helix</keyword>